<dbReference type="InterPro" id="IPR005323">
    <property type="entry name" value="CBM41_pullulanase"/>
</dbReference>
<gene>
    <name evidence="7" type="ORF">JY500_00380</name>
</gene>
<sequence length="145" mass="16261">MKKTMISLLAVALLGTSAAFAQEQDPADLPEKPTGLQPWTLRVHYARDNKDYEGWGVYAWKGPRNGAPKWPGNWRFNRKDGYGVFYDVALGEGATMMEFLITDGKGNKNCPNDQKLELSSNLAHKGQEVWIRQGECKLYSARPKG</sequence>
<protein>
    <recommendedName>
        <fullName evidence="6">Pullulanase carbohydrate-binding module 41 domain-containing protein</fullName>
    </recommendedName>
</protein>
<keyword evidence="4" id="KW-0326">Glycosidase</keyword>
<evidence type="ECO:0000256" key="1">
    <source>
        <dbReference type="ARBA" id="ARBA00008061"/>
    </source>
</evidence>
<dbReference type="Gene3D" id="2.60.40.1110">
    <property type="match status" value="1"/>
</dbReference>
<comment type="similarity">
    <text evidence="1">Belongs to the glycosyl hydrolase 13 family.</text>
</comment>
<dbReference type="Proteomes" id="UP000663570">
    <property type="component" value="Chromosome"/>
</dbReference>
<name>A0ABX7M5W2_9RHOO</name>
<dbReference type="Pfam" id="PF03714">
    <property type="entry name" value="PUD"/>
    <property type="match status" value="1"/>
</dbReference>
<keyword evidence="8" id="KW-1185">Reference proteome</keyword>
<dbReference type="CDD" id="cd10315">
    <property type="entry name" value="CBM41_pullulanase"/>
    <property type="match status" value="1"/>
</dbReference>
<evidence type="ECO:0000256" key="5">
    <source>
        <dbReference type="SAM" id="SignalP"/>
    </source>
</evidence>
<evidence type="ECO:0000256" key="2">
    <source>
        <dbReference type="ARBA" id="ARBA00022729"/>
    </source>
</evidence>
<evidence type="ECO:0000313" key="7">
    <source>
        <dbReference type="EMBL" id="QSI77142.1"/>
    </source>
</evidence>
<dbReference type="InterPro" id="IPR013784">
    <property type="entry name" value="Carb-bd-like_fold"/>
</dbReference>
<feature type="chain" id="PRO_5046366056" description="Pullulanase carbohydrate-binding module 41 domain-containing protein" evidence="5">
    <location>
        <begin position="22"/>
        <end position="145"/>
    </location>
</feature>
<organism evidence="7 8">
    <name type="scientific">Niveibacterium microcysteis</name>
    <dbReference type="NCBI Taxonomy" id="2811415"/>
    <lineage>
        <taxon>Bacteria</taxon>
        <taxon>Pseudomonadati</taxon>
        <taxon>Pseudomonadota</taxon>
        <taxon>Betaproteobacteria</taxon>
        <taxon>Rhodocyclales</taxon>
        <taxon>Rhodocyclaceae</taxon>
        <taxon>Niveibacterium</taxon>
    </lineage>
</organism>
<proteinExistence type="inferred from homology"/>
<evidence type="ECO:0000256" key="4">
    <source>
        <dbReference type="ARBA" id="ARBA00023295"/>
    </source>
</evidence>
<dbReference type="RefSeq" id="WP_206254676.1">
    <property type="nucleotide sequence ID" value="NZ_CP071060.1"/>
</dbReference>
<dbReference type="EMBL" id="CP071060">
    <property type="protein sequence ID" value="QSI77142.1"/>
    <property type="molecule type" value="Genomic_DNA"/>
</dbReference>
<evidence type="ECO:0000256" key="3">
    <source>
        <dbReference type="ARBA" id="ARBA00022801"/>
    </source>
</evidence>
<accession>A0ABX7M5W2</accession>
<dbReference type="SUPFAM" id="SSF49452">
    <property type="entry name" value="Starch-binding domain-like"/>
    <property type="match status" value="1"/>
</dbReference>
<feature type="signal peptide" evidence="5">
    <location>
        <begin position="1"/>
        <end position="21"/>
    </location>
</feature>
<keyword evidence="3" id="KW-0378">Hydrolase</keyword>
<feature type="domain" description="Pullulanase carbohydrate-binding module 41" evidence="6">
    <location>
        <begin position="40"/>
        <end position="139"/>
    </location>
</feature>
<keyword evidence="2 5" id="KW-0732">Signal</keyword>
<evidence type="ECO:0000259" key="6">
    <source>
        <dbReference type="Pfam" id="PF03714"/>
    </source>
</evidence>
<evidence type="ECO:0000313" key="8">
    <source>
        <dbReference type="Proteomes" id="UP000663570"/>
    </source>
</evidence>
<reference evidence="7 8" key="1">
    <citation type="submission" date="2021-02" db="EMBL/GenBank/DDBJ databases">
        <title>Niveibacterium changnyeongensis HC41.</title>
        <authorList>
            <person name="Kang M."/>
        </authorList>
    </citation>
    <scope>NUCLEOTIDE SEQUENCE [LARGE SCALE GENOMIC DNA]</scope>
    <source>
        <strain evidence="7 8">HC41</strain>
    </source>
</reference>